<evidence type="ECO:0000256" key="1">
    <source>
        <dbReference type="ARBA" id="ARBA00004196"/>
    </source>
</evidence>
<dbReference type="RefSeq" id="WP_165642279.1">
    <property type="nucleotide sequence ID" value="NZ_JAAITT010000017.1"/>
</dbReference>
<dbReference type="EMBL" id="JAAITT010000017">
    <property type="protein sequence ID" value="NSJ49612.1"/>
    <property type="molecule type" value="Genomic_DNA"/>
</dbReference>
<dbReference type="Gene3D" id="3.40.50.2300">
    <property type="match status" value="2"/>
</dbReference>
<reference evidence="8" key="2">
    <citation type="submission" date="2020-02" db="EMBL/GenBank/DDBJ databases">
        <authorList>
            <person name="Littmann E."/>
            <person name="Sorbara M."/>
        </authorList>
    </citation>
    <scope>NUCLEOTIDE SEQUENCE</scope>
    <source>
        <strain evidence="8">MSK.1.17</strain>
    </source>
</reference>
<evidence type="ECO:0000313" key="8">
    <source>
        <dbReference type="EMBL" id="NSJ49612.1"/>
    </source>
</evidence>
<organism evidence="7 10">
    <name type="scientific">Enterocloster aldenensis</name>
    <dbReference type="NCBI Taxonomy" id="358742"/>
    <lineage>
        <taxon>Bacteria</taxon>
        <taxon>Bacillati</taxon>
        <taxon>Bacillota</taxon>
        <taxon>Clostridia</taxon>
        <taxon>Lachnospirales</taxon>
        <taxon>Lachnospiraceae</taxon>
        <taxon>Enterocloster</taxon>
    </lineage>
</organism>
<dbReference type="PANTHER" id="PTHR46847:SF1">
    <property type="entry name" value="D-ALLOSE-BINDING PERIPLASMIC PROTEIN-RELATED"/>
    <property type="match status" value="1"/>
</dbReference>
<feature type="domain" description="Periplasmic binding protein" evidence="6">
    <location>
        <begin position="73"/>
        <end position="330"/>
    </location>
</feature>
<protein>
    <submittedName>
        <fullName evidence="7">Substrate-binding domain-containing protein</fullName>
    </submittedName>
    <submittedName>
        <fullName evidence="8">Sugar ABC transporter substrate-binding protein</fullName>
    </submittedName>
</protein>
<reference evidence="8 9" key="1">
    <citation type="journal article" date="2020" name="Cell Host Microbe">
        <title>Functional and Genomic Variation between Human-Derived Isolates of Lachnospiraceae Reveals Inter- and Intra-Species Diversity.</title>
        <authorList>
            <person name="Sorbara M.T."/>
            <person name="Littmann E.R."/>
            <person name="Fontana E."/>
            <person name="Moody T.U."/>
            <person name="Kohout C.E."/>
            <person name="Gjonbalaj M."/>
            <person name="Eaton V."/>
            <person name="Seok R."/>
            <person name="Leiner I.M."/>
            <person name="Pamer E.G."/>
        </authorList>
    </citation>
    <scope>NUCLEOTIDE SEQUENCE [LARGE SCALE GENOMIC DNA]</scope>
    <source>
        <strain evidence="8 9">MSK.1.17</strain>
    </source>
</reference>
<comment type="caution">
    <text evidence="7">The sequence shown here is derived from an EMBL/GenBank/DDBJ whole genome shotgun (WGS) entry which is preliminary data.</text>
</comment>
<name>A0AAW5C1M3_9FIRM</name>
<accession>A0AAW5C1M3</accession>
<feature type="region of interest" description="Disordered" evidence="4">
    <location>
        <begin position="24"/>
        <end position="68"/>
    </location>
</feature>
<evidence type="ECO:0000256" key="5">
    <source>
        <dbReference type="SAM" id="SignalP"/>
    </source>
</evidence>
<evidence type="ECO:0000313" key="9">
    <source>
        <dbReference type="Proteomes" id="UP000669239"/>
    </source>
</evidence>
<dbReference type="SUPFAM" id="SSF53822">
    <property type="entry name" value="Periplasmic binding protein-like I"/>
    <property type="match status" value="1"/>
</dbReference>
<evidence type="ECO:0000313" key="10">
    <source>
        <dbReference type="Proteomes" id="UP001299608"/>
    </source>
</evidence>
<dbReference type="GO" id="GO:0030313">
    <property type="term" value="C:cell envelope"/>
    <property type="evidence" value="ECO:0007669"/>
    <property type="project" value="UniProtKB-SubCell"/>
</dbReference>
<dbReference type="PROSITE" id="PS51257">
    <property type="entry name" value="PROKAR_LIPOPROTEIN"/>
    <property type="match status" value="1"/>
</dbReference>
<keyword evidence="3 5" id="KW-0732">Signal</keyword>
<dbReference type="Proteomes" id="UP001299608">
    <property type="component" value="Unassembled WGS sequence"/>
</dbReference>
<evidence type="ECO:0000256" key="4">
    <source>
        <dbReference type="SAM" id="MobiDB-lite"/>
    </source>
</evidence>
<sequence length="351" mass="37237">MRIKKMLAILTAAMMAVAVAGCSASTQGGSDTGKETGKEDAGAASEADGKEAEQAKDSNPAGDAGGLQGKSISLMTPYLGSVTTNQMVEYIEQKLKDAGAEVSVINTNNDFSQLASRLEDVVSAGTDGIVLVSADPGQLSNQLQDVFASGIPVFGCDSGFIEGMQVNATSDNYQMGELIVKYLFDDLMGGKGTVIALTHRPHPGVVKRCEAFDDLIKEYPDITLITEQHVPAEQPINDAQDIVENLLLANPDPDSITAIWAAWDEPAIGATQALQEAGRSQVLVTGVDGNEQAIALVKEGTNLKATVKQNFEGMAQIVYEQMDRYFKGEEIEKGELYAPATLITQENADAQ</sequence>
<dbReference type="GO" id="GO:0030246">
    <property type="term" value="F:carbohydrate binding"/>
    <property type="evidence" value="ECO:0007669"/>
    <property type="project" value="UniProtKB-ARBA"/>
</dbReference>
<evidence type="ECO:0000313" key="7">
    <source>
        <dbReference type="EMBL" id="MCG4746979.1"/>
    </source>
</evidence>
<evidence type="ECO:0000256" key="2">
    <source>
        <dbReference type="ARBA" id="ARBA00007639"/>
    </source>
</evidence>
<dbReference type="Pfam" id="PF13407">
    <property type="entry name" value="Peripla_BP_4"/>
    <property type="match status" value="1"/>
</dbReference>
<evidence type="ECO:0000256" key="3">
    <source>
        <dbReference type="ARBA" id="ARBA00022729"/>
    </source>
</evidence>
<dbReference type="Proteomes" id="UP000669239">
    <property type="component" value="Unassembled WGS sequence"/>
</dbReference>
<dbReference type="InterPro" id="IPR025997">
    <property type="entry name" value="SBP_2_dom"/>
</dbReference>
<comment type="subcellular location">
    <subcellularLocation>
        <location evidence="1">Cell envelope</location>
    </subcellularLocation>
</comment>
<dbReference type="PANTHER" id="PTHR46847">
    <property type="entry name" value="D-ALLOSE-BINDING PERIPLASMIC PROTEIN-RELATED"/>
    <property type="match status" value="1"/>
</dbReference>
<reference evidence="7" key="3">
    <citation type="submission" date="2022-01" db="EMBL/GenBank/DDBJ databases">
        <title>Collection of gut derived symbiotic bacterial strains cultured from healthy donors.</title>
        <authorList>
            <person name="Lin H."/>
            <person name="Kohout C."/>
            <person name="Waligurski E."/>
            <person name="Pamer E.G."/>
        </authorList>
    </citation>
    <scope>NUCLEOTIDE SEQUENCE</scope>
    <source>
        <strain evidence="7">DFI.6.55</strain>
    </source>
</reference>
<feature type="signal peptide" evidence="5">
    <location>
        <begin position="1"/>
        <end position="20"/>
    </location>
</feature>
<feature type="compositionally biased region" description="Basic and acidic residues" evidence="4">
    <location>
        <begin position="32"/>
        <end position="56"/>
    </location>
</feature>
<dbReference type="EMBL" id="JAKNGE010000020">
    <property type="protein sequence ID" value="MCG4746979.1"/>
    <property type="molecule type" value="Genomic_DNA"/>
</dbReference>
<proteinExistence type="inferred from homology"/>
<dbReference type="InterPro" id="IPR028082">
    <property type="entry name" value="Peripla_BP_I"/>
</dbReference>
<comment type="similarity">
    <text evidence="2">Belongs to the bacterial solute-binding protein 2 family.</text>
</comment>
<keyword evidence="9" id="KW-1185">Reference proteome</keyword>
<feature type="chain" id="PRO_5043913268" evidence="5">
    <location>
        <begin position="21"/>
        <end position="351"/>
    </location>
</feature>
<gene>
    <name evidence="8" type="ORF">G5B36_13015</name>
    <name evidence="7" type="ORF">L0N08_16260</name>
</gene>
<dbReference type="AlphaFoldDB" id="A0AAW5C1M3"/>
<evidence type="ECO:0000259" key="6">
    <source>
        <dbReference type="Pfam" id="PF13407"/>
    </source>
</evidence>